<dbReference type="EMBL" id="KQ964275">
    <property type="protein sequence ID" value="KXJ85775.1"/>
    <property type="molecule type" value="Genomic_DNA"/>
</dbReference>
<evidence type="ECO:0000259" key="4">
    <source>
        <dbReference type="Pfam" id="PF24883"/>
    </source>
</evidence>
<dbReference type="InterPro" id="IPR056884">
    <property type="entry name" value="NPHP3-like_N"/>
</dbReference>
<dbReference type="Pfam" id="PF24883">
    <property type="entry name" value="NPHP3_N"/>
    <property type="match status" value="1"/>
</dbReference>
<evidence type="ECO:0000313" key="5">
    <source>
        <dbReference type="EMBL" id="KXJ85775.1"/>
    </source>
</evidence>
<dbReference type="Pfam" id="PF17111">
    <property type="entry name" value="PigL_N"/>
    <property type="match status" value="1"/>
</dbReference>
<evidence type="ECO:0000256" key="1">
    <source>
        <dbReference type="ARBA" id="ARBA00022737"/>
    </source>
</evidence>
<dbReference type="OrthoDB" id="1577640at2759"/>
<dbReference type="InterPro" id="IPR027417">
    <property type="entry name" value="P-loop_NTPase"/>
</dbReference>
<organism evidence="5 6">
    <name type="scientific">Microdochium bolleyi</name>
    <dbReference type="NCBI Taxonomy" id="196109"/>
    <lineage>
        <taxon>Eukaryota</taxon>
        <taxon>Fungi</taxon>
        <taxon>Dikarya</taxon>
        <taxon>Ascomycota</taxon>
        <taxon>Pezizomycotina</taxon>
        <taxon>Sordariomycetes</taxon>
        <taxon>Xylariomycetidae</taxon>
        <taxon>Xylariales</taxon>
        <taxon>Microdochiaceae</taxon>
        <taxon>Microdochium</taxon>
    </lineage>
</organism>
<dbReference type="Proteomes" id="UP000070501">
    <property type="component" value="Unassembled WGS sequence"/>
</dbReference>
<evidence type="ECO:0000259" key="3">
    <source>
        <dbReference type="Pfam" id="PF22939"/>
    </source>
</evidence>
<sequence length="654" mass="73775">MSDPLSVVGSVVGLTTAGLKLCKMLSDTYEAYKHQNDNVKRLLSKLESLSPCLQAIDKCVKDRGERLDEEDLRDSVAAAVEACNIPLEELQEEVDKLHREKSRDDKLRKFGRLKASMGSAAYRATYPLRESTLRKLEEEIDYAMSDLSLILQLFQHNDTREVKDGLANVNALLEVMRADQVSEKVRKWLNAPDASVNYNLACKKRLVGTGTWLIDGEVFRRWLAEPGTVLWLHGFAGCGKSILSSTIIQHTIAHCSPTPGLGVAFFYFTYDDTSKQNASSMLRTLTLQLASQAKGGNDIMSAFHSRCGNANPSDDQLFECFLDIVGEFSRVYVVLDALDECPAPGFRSDLLDALVDMVNATPKQLHLLATSRNERDIAQAMETISHDKIALRNDSVDSDIASYVSAQLESNRRLQKWRQHRQRIEDVFAEKAQGVFRWAQCQLTALEGCPSTEYHLEQQLSALPKTLDETYARILRGIPRERVDDTHRILVMLCSARTPLTTTQLVEGLAMELGENPTFNMKRRLGDPEDLLEFCPGLIEIYELDRYIRMVRIAHFSVEEYLRSDRIYEDVVTAVFQVQRPAADEAMARLCLGILLCEPKDRNSCADDVFCDVGHLAAYARSCWPEHYSLCQRSPKLDEQVVRLLHSDSRAHST</sequence>
<dbReference type="Pfam" id="PF22939">
    <property type="entry name" value="WHD_GPIID"/>
    <property type="match status" value="1"/>
</dbReference>
<proteinExistence type="predicted"/>
<evidence type="ECO:0000259" key="2">
    <source>
        <dbReference type="Pfam" id="PF17111"/>
    </source>
</evidence>
<feature type="domain" description="Nephrocystin 3-like N-terminal" evidence="4">
    <location>
        <begin position="208"/>
        <end position="372"/>
    </location>
</feature>
<dbReference type="Gene3D" id="3.40.50.300">
    <property type="entry name" value="P-loop containing nucleotide triphosphate hydrolases"/>
    <property type="match status" value="1"/>
</dbReference>
<protein>
    <recommendedName>
        <fullName evidence="7">NACHT domain-containing protein</fullName>
    </recommendedName>
</protein>
<keyword evidence="1" id="KW-0677">Repeat</keyword>
<name>A0A136ILH9_9PEZI</name>
<feature type="domain" description="Azaphilone pigments biosynthesis cluster protein L N-terminal" evidence="2">
    <location>
        <begin position="3"/>
        <end position="110"/>
    </location>
</feature>
<accession>A0A136ILH9</accession>
<dbReference type="PANTHER" id="PTHR10039">
    <property type="entry name" value="AMELOGENIN"/>
    <property type="match status" value="1"/>
</dbReference>
<feature type="domain" description="GPI inositol-deacylase winged helix" evidence="3">
    <location>
        <begin position="485"/>
        <end position="567"/>
    </location>
</feature>
<dbReference type="InParanoid" id="A0A136ILH9"/>
<dbReference type="SUPFAM" id="SSF52540">
    <property type="entry name" value="P-loop containing nucleoside triphosphate hydrolases"/>
    <property type="match status" value="1"/>
</dbReference>
<reference evidence="6" key="1">
    <citation type="submission" date="2016-02" db="EMBL/GenBank/DDBJ databases">
        <title>Draft genome sequence of Microdochium bolleyi, a fungal endophyte of beachgrass.</title>
        <authorList>
            <consortium name="DOE Joint Genome Institute"/>
            <person name="David A.S."/>
            <person name="May G."/>
            <person name="Haridas S."/>
            <person name="Lim J."/>
            <person name="Wang M."/>
            <person name="Labutti K."/>
            <person name="Lipzen A."/>
            <person name="Barry K."/>
            <person name="Grigoriev I.V."/>
        </authorList>
    </citation>
    <scope>NUCLEOTIDE SEQUENCE [LARGE SCALE GENOMIC DNA]</scope>
    <source>
        <strain evidence="6">J235TASD1</strain>
    </source>
</reference>
<evidence type="ECO:0008006" key="7">
    <source>
        <dbReference type="Google" id="ProtNLM"/>
    </source>
</evidence>
<keyword evidence="6" id="KW-1185">Reference proteome</keyword>
<dbReference type="PANTHER" id="PTHR10039:SF16">
    <property type="entry name" value="GPI INOSITOL-DEACYLASE"/>
    <property type="match status" value="1"/>
</dbReference>
<dbReference type="InterPro" id="IPR031348">
    <property type="entry name" value="PigL_N"/>
</dbReference>
<dbReference type="AlphaFoldDB" id="A0A136ILH9"/>
<dbReference type="STRING" id="196109.A0A136ILH9"/>
<evidence type="ECO:0000313" key="6">
    <source>
        <dbReference type="Proteomes" id="UP000070501"/>
    </source>
</evidence>
<gene>
    <name evidence="5" type="ORF">Micbo1qcDRAFT_99108</name>
</gene>
<feature type="non-terminal residue" evidence="5">
    <location>
        <position position="654"/>
    </location>
</feature>
<dbReference type="InterPro" id="IPR054471">
    <property type="entry name" value="GPIID_WHD"/>
</dbReference>